<dbReference type="OrthoDB" id="3066195at2759"/>
<dbReference type="Gene3D" id="1.10.10.60">
    <property type="entry name" value="Homeodomain-like"/>
    <property type="match status" value="1"/>
</dbReference>
<sequence>MSSRKRRPNWTDQECILLAHLIQEKKDIVRGKNSTGVCIQDKRQAWEEIVQTINASFPEVQRTPADCNKKWENLLAKAREEVKRQKRQLVKDEAMPLEQFSAVTQIVISVMNLTDMLQQDKQDSSVSQLIENQQDSSNNDTTRDTIHHRITKKRPLTEHDLPIPSISSVQQKLTTSSGTSASLIDSGEHLDASCSASIQTAGSTSLQERMNLEMTVMRRQAAVLKLQQEYYTLKIKQLKMQMNESLQND</sequence>
<organism evidence="4 5">
    <name type="scientific">Parambassis ranga</name>
    <name type="common">Indian glassy fish</name>
    <dbReference type="NCBI Taxonomy" id="210632"/>
    <lineage>
        <taxon>Eukaryota</taxon>
        <taxon>Metazoa</taxon>
        <taxon>Chordata</taxon>
        <taxon>Craniata</taxon>
        <taxon>Vertebrata</taxon>
        <taxon>Euteleostomi</taxon>
        <taxon>Actinopterygii</taxon>
        <taxon>Neopterygii</taxon>
        <taxon>Teleostei</taxon>
        <taxon>Neoteleostei</taxon>
        <taxon>Acanthomorphata</taxon>
        <taxon>Ovalentaria</taxon>
        <taxon>Ambassidae</taxon>
        <taxon>Parambassis</taxon>
    </lineage>
</organism>
<dbReference type="PANTHER" id="PTHR21411:SF0">
    <property type="entry name" value="REGULATORY PROTEIN ZESTE"/>
    <property type="match status" value="1"/>
</dbReference>
<dbReference type="PANTHER" id="PTHR21411">
    <property type="entry name" value="APONTIC"/>
    <property type="match status" value="1"/>
</dbReference>
<evidence type="ECO:0000313" key="4">
    <source>
        <dbReference type="Proteomes" id="UP000515145"/>
    </source>
</evidence>
<keyword evidence="1" id="KW-0175">Coiled coil</keyword>
<reference evidence="5" key="1">
    <citation type="submission" date="2025-08" db="UniProtKB">
        <authorList>
            <consortium name="RefSeq"/>
        </authorList>
    </citation>
    <scope>IDENTIFICATION</scope>
</reference>
<evidence type="ECO:0000313" key="5">
    <source>
        <dbReference type="RefSeq" id="XP_028262548.1"/>
    </source>
</evidence>
<proteinExistence type="predicted"/>
<evidence type="ECO:0000256" key="2">
    <source>
        <dbReference type="SAM" id="MobiDB-lite"/>
    </source>
</evidence>
<evidence type="ECO:0000259" key="3">
    <source>
        <dbReference type="PROSITE" id="PS50090"/>
    </source>
</evidence>
<dbReference type="InParanoid" id="A0A6P7IA11"/>
<name>A0A6P7IA11_9TELE</name>
<accession>A0A6P7IA11</accession>
<protein>
    <submittedName>
        <fullName evidence="5">Uncharacterized protein LOC114436473 isoform X1</fullName>
    </submittedName>
</protein>
<evidence type="ECO:0000256" key="1">
    <source>
        <dbReference type="SAM" id="Coils"/>
    </source>
</evidence>
<dbReference type="Proteomes" id="UP000515145">
    <property type="component" value="Chromosome 5"/>
</dbReference>
<dbReference type="InterPro" id="IPR028002">
    <property type="entry name" value="Myb_DNA-bind_5"/>
</dbReference>
<keyword evidence="4" id="KW-1185">Reference proteome</keyword>
<feature type="compositionally biased region" description="Polar residues" evidence="2">
    <location>
        <begin position="124"/>
        <end position="140"/>
    </location>
</feature>
<dbReference type="InterPro" id="IPR001005">
    <property type="entry name" value="SANT/Myb"/>
</dbReference>
<dbReference type="Pfam" id="PF13873">
    <property type="entry name" value="Myb_DNA-bind_5"/>
    <property type="match status" value="1"/>
</dbReference>
<dbReference type="PROSITE" id="PS50090">
    <property type="entry name" value="MYB_LIKE"/>
    <property type="match status" value="1"/>
</dbReference>
<dbReference type="RefSeq" id="XP_028262548.1">
    <property type="nucleotide sequence ID" value="XM_028406747.1"/>
</dbReference>
<feature type="coiled-coil region" evidence="1">
    <location>
        <begin position="68"/>
        <end position="95"/>
    </location>
</feature>
<gene>
    <name evidence="5" type="primary">LOC114436473</name>
</gene>
<dbReference type="AlphaFoldDB" id="A0A6P7IA11"/>
<dbReference type="GeneID" id="114436473"/>
<feature type="region of interest" description="Disordered" evidence="2">
    <location>
        <begin position="124"/>
        <end position="171"/>
    </location>
</feature>
<feature type="domain" description="Myb-like" evidence="3">
    <location>
        <begin position="2"/>
        <end position="75"/>
    </location>
</feature>